<protein>
    <recommendedName>
        <fullName evidence="1">DUF6830 domain-containing protein</fullName>
    </recommendedName>
</protein>
<evidence type="ECO:0000313" key="3">
    <source>
        <dbReference type="Proteomes" id="UP000683000"/>
    </source>
</evidence>
<sequence>MYRVHDGHPLQIGGPRQYLADEHLPFEKLQTWHKVYLQQKAYHDHTTPLPSQTLNVCPPNPDWLKGRYDAAFVNIDDMAKWPLSGLEGHAVCELRLIFRPIPPRGQPATWWSDMFLVYTTQFDLRARDPITGMFSLKRSTRSSGIAMGDVFPLTQLRALAPIVPKFGAVADVRLTSRTSSSYSTHFYLNHFFERELFYAIK</sequence>
<feature type="domain" description="DUF6830" evidence="1">
    <location>
        <begin position="7"/>
        <end position="93"/>
    </location>
</feature>
<keyword evidence="3" id="KW-1185">Reference proteome</keyword>
<name>A0A8I2YPY8_9AGAM</name>
<dbReference type="AlphaFoldDB" id="A0A8I2YPY8"/>
<dbReference type="InterPro" id="IPR049233">
    <property type="entry name" value="DUF6830"/>
</dbReference>
<evidence type="ECO:0000313" key="2">
    <source>
        <dbReference type="EMBL" id="KAG6374953.1"/>
    </source>
</evidence>
<gene>
    <name evidence="2" type="ORF">JVT61DRAFT_3708</name>
</gene>
<dbReference type="EMBL" id="JAGFBS010000016">
    <property type="protein sequence ID" value="KAG6374953.1"/>
    <property type="molecule type" value="Genomic_DNA"/>
</dbReference>
<proteinExistence type="predicted"/>
<reference evidence="2" key="1">
    <citation type="submission" date="2021-03" db="EMBL/GenBank/DDBJ databases">
        <title>Evolutionary innovations through gain and loss of genes in the ectomycorrhizal Boletales.</title>
        <authorList>
            <person name="Wu G."/>
            <person name="Miyauchi S."/>
            <person name="Morin E."/>
            <person name="Yang Z.-L."/>
            <person name="Xu J."/>
            <person name="Martin F.M."/>
        </authorList>
    </citation>
    <scope>NUCLEOTIDE SEQUENCE</scope>
    <source>
        <strain evidence="2">BR01</strain>
    </source>
</reference>
<accession>A0A8I2YPY8</accession>
<dbReference type="OrthoDB" id="3232986at2759"/>
<organism evidence="2 3">
    <name type="scientific">Boletus reticuloceps</name>
    <dbReference type="NCBI Taxonomy" id="495285"/>
    <lineage>
        <taxon>Eukaryota</taxon>
        <taxon>Fungi</taxon>
        <taxon>Dikarya</taxon>
        <taxon>Basidiomycota</taxon>
        <taxon>Agaricomycotina</taxon>
        <taxon>Agaricomycetes</taxon>
        <taxon>Agaricomycetidae</taxon>
        <taxon>Boletales</taxon>
        <taxon>Boletineae</taxon>
        <taxon>Boletaceae</taxon>
        <taxon>Boletoideae</taxon>
        <taxon>Boletus</taxon>
    </lineage>
</organism>
<comment type="caution">
    <text evidence="2">The sequence shown here is derived from an EMBL/GenBank/DDBJ whole genome shotgun (WGS) entry which is preliminary data.</text>
</comment>
<dbReference type="Pfam" id="PF20722">
    <property type="entry name" value="DUF6830"/>
    <property type="match status" value="1"/>
</dbReference>
<dbReference type="Proteomes" id="UP000683000">
    <property type="component" value="Unassembled WGS sequence"/>
</dbReference>
<evidence type="ECO:0000259" key="1">
    <source>
        <dbReference type="Pfam" id="PF20722"/>
    </source>
</evidence>